<evidence type="ECO:0000313" key="2">
    <source>
        <dbReference type="Proteomes" id="UP000398217"/>
    </source>
</evidence>
<reference evidence="2" key="1">
    <citation type="journal article" date="2020" name="Int. J. Syst. Evol. Microbiol.">
        <title>Capnocytophaga felis sp. nov. isolated from the feline oral cavity.</title>
        <authorList>
            <person name="Suzuki M."/>
            <person name="Umeda K."/>
            <person name="Kimura M."/>
            <person name="Imaoka K."/>
            <person name="Morikawa S."/>
            <person name="Maeda K."/>
        </authorList>
    </citation>
    <scope>NUCLEOTIDE SEQUENCE [LARGE SCALE GENOMIC DNA]</scope>
    <source>
        <strain evidence="2">KC07070</strain>
    </source>
</reference>
<dbReference type="AlphaFoldDB" id="A0A5M4BC30"/>
<evidence type="ECO:0000313" key="1">
    <source>
        <dbReference type="EMBL" id="GET47030.1"/>
    </source>
</evidence>
<keyword evidence="2" id="KW-1185">Reference proteome</keyword>
<sequence>MKSLKKLKLNQLREADLSAKEMSELKGGTHCCGCGCHGPSSTKNNFNANLEGGYSSVGGNKMCTCYEWPDSWSWSDVTSTH</sequence>
<dbReference type="Proteomes" id="UP000398217">
    <property type="component" value="Unassembled WGS sequence"/>
</dbReference>
<dbReference type="InterPro" id="IPR026408">
    <property type="entry name" value="GG_sam_targ_CFB"/>
</dbReference>
<comment type="caution">
    <text evidence="1">The sequence shown here is derived from an EMBL/GenBank/DDBJ whole genome shotgun (WGS) entry which is preliminary data.</text>
</comment>
<gene>
    <name evidence="1" type="ORF">RCZ01_23320</name>
</gene>
<proteinExistence type="predicted"/>
<dbReference type="NCBIfam" id="TIGR04149">
    <property type="entry name" value="GG_sam_targ_CFB"/>
    <property type="match status" value="1"/>
</dbReference>
<evidence type="ECO:0008006" key="3">
    <source>
        <dbReference type="Google" id="ProtNLM"/>
    </source>
</evidence>
<dbReference type="EMBL" id="BLBC01000018">
    <property type="protein sequence ID" value="GET47030.1"/>
    <property type="molecule type" value="Genomic_DNA"/>
</dbReference>
<organism evidence="1 2">
    <name type="scientific">Capnocytophaga felis</name>
    <dbReference type="NCBI Taxonomy" id="2267611"/>
    <lineage>
        <taxon>Bacteria</taxon>
        <taxon>Pseudomonadati</taxon>
        <taxon>Bacteroidota</taxon>
        <taxon>Flavobacteriia</taxon>
        <taxon>Flavobacteriales</taxon>
        <taxon>Flavobacteriaceae</taxon>
        <taxon>Capnocytophaga</taxon>
    </lineage>
</organism>
<accession>A0A5M4BC30</accession>
<protein>
    <recommendedName>
        <fullName evidence="3">Natural product, GG-Bacteroidales family domain protein</fullName>
    </recommendedName>
</protein>
<name>A0A5M4BC30_9FLAO</name>
<dbReference type="RefSeq" id="WP_155285646.1">
    <property type="nucleotide sequence ID" value="NZ_BLBC01000018.1"/>
</dbReference>